<sequence length="215" mass="21861">MSQAMRMSAVLVAVAAAAVLGSGVASATPTPLESKHDSTVTDDGWQLDLNATELVANPMHNLAQSPFSREGEFTAKVAGTIAGKGTEAVQAAIVEQYLIVGCQIDVSSGATVGLTASVGPNVGVSIGPTGPSANLGASASVGPSVQTTIKPGTITEIPLGKKTFQKDRASITAKRVHIKVDGCWGPVSIRSGARMSVSTATADDTLNVFSARTWL</sequence>
<accession>A0A318RP20</accession>
<comment type="caution">
    <text evidence="3">The sequence shown here is derived from an EMBL/GenBank/DDBJ whole genome shotgun (WGS) entry which is preliminary data.</text>
</comment>
<name>A0A318RP20_WILLI</name>
<proteinExistence type="predicted"/>
<dbReference type="EMBL" id="QJSP01000008">
    <property type="protein sequence ID" value="PYE16493.1"/>
    <property type="molecule type" value="Genomic_DNA"/>
</dbReference>
<dbReference type="SUPFAM" id="SSF56959">
    <property type="entry name" value="Leukocidin-like"/>
    <property type="match status" value="1"/>
</dbReference>
<dbReference type="InterPro" id="IPR036435">
    <property type="entry name" value="Leukocidin/porin_MspA_sf"/>
</dbReference>
<organism evidence="3 4">
    <name type="scientific">Williamsia limnetica</name>
    <dbReference type="NCBI Taxonomy" id="882452"/>
    <lineage>
        <taxon>Bacteria</taxon>
        <taxon>Bacillati</taxon>
        <taxon>Actinomycetota</taxon>
        <taxon>Actinomycetes</taxon>
        <taxon>Mycobacteriales</taxon>
        <taxon>Nocardiaceae</taxon>
        <taxon>Williamsia</taxon>
    </lineage>
</organism>
<evidence type="ECO:0000256" key="1">
    <source>
        <dbReference type="ARBA" id="ARBA00022729"/>
    </source>
</evidence>
<dbReference type="InterPro" id="IPR015286">
    <property type="entry name" value="Porin_fam_mycobact-type"/>
</dbReference>
<keyword evidence="1 2" id="KW-0732">Signal</keyword>
<reference evidence="3 4" key="1">
    <citation type="submission" date="2018-06" db="EMBL/GenBank/DDBJ databases">
        <title>Genomic Encyclopedia of Type Strains, Phase IV (KMG-IV): sequencing the most valuable type-strain genomes for metagenomic binning, comparative biology and taxonomic classification.</title>
        <authorList>
            <person name="Goeker M."/>
        </authorList>
    </citation>
    <scope>NUCLEOTIDE SEQUENCE [LARGE SCALE GENOMIC DNA]</scope>
    <source>
        <strain evidence="3 4">DSM 45521</strain>
    </source>
</reference>
<dbReference type="AlphaFoldDB" id="A0A318RP20"/>
<feature type="signal peptide" evidence="2">
    <location>
        <begin position="1"/>
        <end position="27"/>
    </location>
</feature>
<evidence type="ECO:0000313" key="4">
    <source>
        <dbReference type="Proteomes" id="UP000247591"/>
    </source>
</evidence>
<evidence type="ECO:0000256" key="2">
    <source>
        <dbReference type="SAM" id="SignalP"/>
    </source>
</evidence>
<dbReference type="Gene3D" id="2.10.300.10">
    <property type="entry name" value="Porin MspA ribbon domain"/>
    <property type="match status" value="1"/>
</dbReference>
<protein>
    <submittedName>
        <fullName evidence="3">MspA protein</fullName>
    </submittedName>
</protein>
<dbReference type="Proteomes" id="UP000247591">
    <property type="component" value="Unassembled WGS sequence"/>
</dbReference>
<dbReference type="Pfam" id="PF09203">
    <property type="entry name" value="MspA"/>
    <property type="match status" value="1"/>
</dbReference>
<feature type="chain" id="PRO_5016246063" evidence="2">
    <location>
        <begin position="28"/>
        <end position="215"/>
    </location>
</feature>
<keyword evidence="4" id="KW-1185">Reference proteome</keyword>
<evidence type="ECO:0000313" key="3">
    <source>
        <dbReference type="EMBL" id="PYE16493.1"/>
    </source>
</evidence>
<dbReference type="Gene3D" id="2.60.40.1650">
    <property type="entry name" value="Porin MspA (Ig-like beta-sandwich domain)"/>
    <property type="match status" value="1"/>
</dbReference>
<gene>
    <name evidence="3" type="ORF">DFR67_108246</name>
</gene>